<protein>
    <submittedName>
        <fullName evidence="2">Protein CBG09284</fullName>
    </submittedName>
</protein>
<keyword evidence="1" id="KW-0472">Membrane</keyword>
<dbReference type="KEGG" id="cbr:CBG_09284"/>
<dbReference type="Proteomes" id="UP000008549">
    <property type="component" value="Unassembled WGS sequence"/>
</dbReference>
<feature type="transmembrane region" description="Helical" evidence="1">
    <location>
        <begin position="7"/>
        <end position="26"/>
    </location>
</feature>
<dbReference type="FunFam" id="3.40.720.10:FF:000017">
    <property type="entry name" value="Predicted protein"/>
    <property type="match status" value="1"/>
</dbReference>
<keyword evidence="3" id="KW-1185">Reference proteome</keyword>
<dbReference type="WormBase" id="CBG09284">
    <property type="protein sequence ID" value="CBP44796"/>
    <property type="gene ID" value="WBGene00030895"/>
</dbReference>
<dbReference type="HOGENOM" id="CLU_378670_0_0_1"/>
<dbReference type="CDD" id="cd16021">
    <property type="entry name" value="ALP_like"/>
    <property type="match status" value="1"/>
</dbReference>
<dbReference type="PANTHER" id="PTHR10974">
    <property type="entry name" value="FI08016P-RELATED"/>
    <property type="match status" value="1"/>
</dbReference>
<dbReference type="PANTHER" id="PTHR10974:SF6">
    <property type="entry name" value="PROTEIN CBG19234"/>
    <property type="match status" value="1"/>
</dbReference>
<keyword evidence="1" id="KW-1133">Transmembrane helix</keyword>
<dbReference type="AlphaFoldDB" id="A8X9G3"/>
<name>A8X9G3_CAEBR</name>
<proteinExistence type="predicted"/>
<dbReference type="eggNOG" id="ENOG502QPJQ">
    <property type="taxonomic scope" value="Eukaryota"/>
</dbReference>
<dbReference type="InterPro" id="IPR004245">
    <property type="entry name" value="DUF229"/>
</dbReference>
<dbReference type="EMBL" id="HE600954">
    <property type="protein sequence ID" value="CAP29275.2"/>
    <property type="molecule type" value="Genomic_DNA"/>
</dbReference>
<dbReference type="STRING" id="6238.A8X9G3"/>
<evidence type="ECO:0000313" key="3">
    <source>
        <dbReference type="Proteomes" id="UP000008549"/>
    </source>
</evidence>
<organism evidence="2 3">
    <name type="scientific">Caenorhabditis briggsae</name>
    <dbReference type="NCBI Taxonomy" id="6238"/>
    <lineage>
        <taxon>Eukaryota</taxon>
        <taxon>Metazoa</taxon>
        <taxon>Ecdysozoa</taxon>
        <taxon>Nematoda</taxon>
        <taxon>Chromadorea</taxon>
        <taxon>Rhabditida</taxon>
        <taxon>Rhabditina</taxon>
        <taxon>Rhabditomorpha</taxon>
        <taxon>Rhabditoidea</taxon>
        <taxon>Rhabditidae</taxon>
        <taxon>Peloderinae</taxon>
        <taxon>Caenorhabditis</taxon>
    </lineage>
</organism>
<dbReference type="OMA" id="TETLMPN"/>
<dbReference type="CTD" id="8578830"/>
<dbReference type="InParanoid" id="A8X9G3"/>
<dbReference type="Gene3D" id="3.40.720.10">
    <property type="entry name" value="Alkaline Phosphatase, subunit A"/>
    <property type="match status" value="1"/>
</dbReference>
<dbReference type="SUPFAM" id="SSF53649">
    <property type="entry name" value="Alkaline phosphatase-like"/>
    <property type="match status" value="1"/>
</dbReference>
<dbReference type="GeneID" id="8578830"/>
<dbReference type="RefSeq" id="XP_002636835.2">
    <property type="nucleotide sequence ID" value="XM_002636789.2"/>
</dbReference>
<dbReference type="Pfam" id="PF02995">
    <property type="entry name" value="DUF229"/>
    <property type="match status" value="1"/>
</dbReference>
<dbReference type="InterPro" id="IPR017850">
    <property type="entry name" value="Alkaline_phosphatase_core_sf"/>
</dbReference>
<evidence type="ECO:0000313" key="4">
    <source>
        <dbReference type="WormBase" id="CBG09284"/>
    </source>
</evidence>
<sequence>MRRRRAIVHVGQIILVTILICLFYFITVSHRIFEKEVSLDFRNVSNRPRQAHLFDNKCRFAWTEPMDNTLKKRLKFPKRSGCEKYNIDLFKRYPATGEFSMKSKAYKNKLECVAQVLKGGLRPEAHSYQLGKSQNFSPKINKRFWINANNFMITCFSGQLVIYRKQFMGFKMNENQKLVVDGSFQIPYPDPKLQKHQSKQFSISILGLDSTSRAQFRRHMRKTSDLMDQLGSVVFEAYNKVGDNSAVNMIPILADELTETENLSLLDEDGDVNLNKILPAKTVLNPDTIQWIWTHLSPEYVTMYNDDVMHTSRGLFHYPPENFMAGFSKPPATYYYRPYYNHLYSQLSNWWRKCLDGEMLADVFLDTWFRFERIFAKIPHVGFTFLSSLTHDDPNNLELLDHSLFHRLDYLNRTGCLENTILIVLGDHGNRVHPLNRYTFAGKIEERAPFLSILVPPRFRELFPDKYRNLKENSQRFISNFHLHSTLKYITSLSRNLESSTRSKSLFELQPTNSTCQNNRVISNHCLCMIDASQDFSSKKDLLGRIPNPDSLHEVLKIYLAITANVFKWTLFNAEMWFTETLMPNNYVQVWARTKISDSEIVRKKEKASAVIYPYIKCDMQSKNGDFVEILAQFRLVQASEEATIPYPPRLHVSSQSQCSHFSFPTDYCRCVDLQLAV</sequence>
<keyword evidence="1" id="KW-0812">Transmembrane</keyword>
<reference evidence="2 3" key="2">
    <citation type="journal article" date="2011" name="PLoS Genet.">
        <title>Caenorhabditis briggsae recombinant inbred line genotypes reveal inter-strain incompatibility and the evolution of recombination.</title>
        <authorList>
            <person name="Ross J.A."/>
            <person name="Koboldt D.C."/>
            <person name="Staisch J.E."/>
            <person name="Chamberlin H.M."/>
            <person name="Gupta B.P."/>
            <person name="Miller R.D."/>
            <person name="Baird S.E."/>
            <person name="Haag E.S."/>
        </authorList>
    </citation>
    <scope>NUCLEOTIDE SEQUENCE [LARGE SCALE GENOMIC DNA]</scope>
    <source>
        <strain evidence="2 3">AF16</strain>
    </source>
</reference>
<evidence type="ECO:0000313" key="2">
    <source>
        <dbReference type="EMBL" id="CAP29275.2"/>
    </source>
</evidence>
<reference evidence="2 3" key="1">
    <citation type="journal article" date="2003" name="PLoS Biol.">
        <title>The genome sequence of Caenorhabditis briggsae: a platform for comparative genomics.</title>
        <authorList>
            <person name="Stein L.D."/>
            <person name="Bao Z."/>
            <person name="Blasiar D."/>
            <person name="Blumenthal T."/>
            <person name="Brent M.R."/>
            <person name="Chen N."/>
            <person name="Chinwalla A."/>
            <person name="Clarke L."/>
            <person name="Clee C."/>
            <person name="Coghlan A."/>
            <person name="Coulson A."/>
            <person name="D'Eustachio P."/>
            <person name="Fitch D.H."/>
            <person name="Fulton L.A."/>
            <person name="Fulton R.E."/>
            <person name="Griffiths-Jones S."/>
            <person name="Harris T.W."/>
            <person name="Hillier L.W."/>
            <person name="Kamath R."/>
            <person name="Kuwabara P.E."/>
            <person name="Mardis E.R."/>
            <person name="Marra M.A."/>
            <person name="Miner T.L."/>
            <person name="Minx P."/>
            <person name="Mullikin J.C."/>
            <person name="Plumb R.W."/>
            <person name="Rogers J."/>
            <person name="Schein J.E."/>
            <person name="Sohrmann M."/>
            <person name="Spieth J."/>
            <person name="Stajich J.E."/>
            <person name="Wei C."/>
            <person name="Willey D."/>
            <person name="Wilson R.K."/>
            <person name="Durbin R."/>
            <person name="Waterston R.H."/>
        </authorList>
    </citation>
    <scope>NUCLEOTIDE SEQUENCE [LARGE SCALE GENOMIC DNA]</scope>
    <source>
        <strain evidence="2 3">AF16</strain>
    </source>
</reference>
<gene>
    <name evidence="2 4" type="ORF">CBG09284</name>
    <name evidence="2" type="ORF">CBG_09284</name>
</gene>
<accession>A8X9G3</accession>
<evidence type="ECO:0000256" key="1">
    <source>
        <dbReference type="SAM" id="Phobius"/>
    </source>
</evidence>